<evidence type="ECO:0000256" key="7">
    <source>
        <dbReference type="SAM" id="Coils"/>
    </source>
</evidence>
<feature type="coiled-coil region" evidence="7">
    <location>
        <begin position="152"/>
        <end position="179"/>
    </location>
</feature>
<dbReference type="Pfam" id="PF12729">
    <property type="entry name" value="4HB_MCP_1"/>
    <property type="match status" value="1"/>
</dbReference>
<reference evidence="11 12" key="1">
    <citation type="submission" date="2018-11" db="EMBL/GenBank/DDBJ databases">
        <authorList>
            <person name="Criscuolo A."/>
        </authorList>
    </citation>
    <scope>NUCLEOTIDE SEQUENCE [LARGE SCALE GENOMIC DNA]</scope>
    <source>
        <strain evidence="11">ATB-66</strain>
    </source>
</reference>
<evidence type="ECO:0000256" key="8">
    <source>
        <dbReference type="SAM" id="Phobius"/>
    </source>
</evidence>
<evidence type="ECO:0000256" key="1">
    <source>
        <dbReference type="ARBA" id="ARBA00004236"/>
    </source>
</evidence>
<evidence type="ECO:0000256" key="3">
    <source>
        <dbReference type="ARBA" id="ARBA00023136"/>
    </source>
</evidence>
<dbReference type="EMBL" id="UXAV01000041">
    <property type="protein sequence ID" value="VDC28113.1"/>
    <property type="molecule type" value="Genomic_DNA"/>
</dbReference>
<gene>
    <name evidence="11" type="primary">mcpA</name>
    <name evidence="11" type="ORF">FILTAD_01734</name>
</gene>
<organism evidence="11 12">
    <name type="scientific">Filibacter tadaridae</name>
    <dbReference type="NCBI Taxonomy" id="2483811"/>
    <lineage>
        <taxon>Bacteria</taxon>
        <taxon>Bacillati</taxon>
        <taxon>Bacillota</taxon>
        <taxon>Bacilli</taxon>
        <taxon>Bacillales</taxon>
        <taxon>Caryophanaceae</taxon>
        <taxon>Filibacter</taxon>
    </lineage>
</organism>
<evidence type="ECO:0000256" key="2">
    <source>
        <dbReference type="ARBA" id="ARBA00022475"/>
    </source>
</evidence>
<keyword evidence="3 8" id="KW-0472">Membrane</keyword>
<evidence type="ECO:0000256" key="4">
    <source>
        <dbReference type="ARBA" id="ARBA00023224"/>
    </source>
</evidence>
<dbReference type="InterPro" id="IPR004089">
    <property type="entry name" value="MCPsignal_dom"/>
</dbReference>
<keyword evidence="7" id="KW-0175">Coiled coil</keyword>
<keyword evidence="4 6" id="KW-0807">Transducer</keyword>
<feature type="domain" description="HAMP" evidence="10">
    <location>
        <begin position="204"/>
        <end position="257"/>
    </location>
</feature>
<dbReference type="GO" id="GO:0007165">
    <property type="term" value="P:signal transduction"/>
    <property type="evidence" value="ECO:0007669"/>
    <property type="project" value="UniProtKB-KW"/>
</dbReference>
<proteinExistence type="inferred from homology"/>
<dbReference type="InterPro" id="IPR003660">
    <property type="entry name" value="HAMP_dom"/>
</dbReference>
<dbReference type="CDD" id="cd06225">
    <property type="entry name" value="HAMP"/>
    <property type="match status" value="1"/>
</dbReference>
<evidence type="ECO:0000256" key="5">
    <source>
        <dbReference type="ARBA" id="ARBA00029447"/>
    </source>
</evidence>
<keyword evidence="2" id="KW-1003">Cell membrane</keyword>
<name>A0A3P5XB70_9BACL</name>
<feature type="transmembrane region" description="Helical" evidence="8">
    <location>
        <begin position="182"/>
        <end position="202"/>
    </location>
</feature>
<dbReference type="Pfam" id="PF00015">
    <property type="entry name" value="MCPsignal"/>
    <property type="match status" value="1"/>
</dbReference>
<dbReference type="PROSITE" id="PS50885">
    <property type="entry name" value="HAMP"/>
    <property type="match status" value="1"/>
</dbReference>
<dbReference type="PROSITE" id="PS50111">
    <property type="entry name" value="CHEMOTAXIS_TRANSDUC_2"/>
    <property type="match status" value="1"/>
</dbReference>
<dbReference type="AlphaFoldDB" id="A0A3P5XB70"/>
<dbReference type="Gene3D" id="6.10.340.10">
    <property type="match status" value="1"/>
</dbReference>
<evidence type="ECO:0000256" key="6">
    <source>
        <dbReference type="PROSITE-ProRule" id="PRU00284"/>
    </source>
</evidence>
<dbReference type="GO" id="GO:0005886">
    <property type="term" value="C:plasma membrane"/>
    <property type="evidence" value="ECO:0007669"/>
    <property type="project" value="UniProtKB-SubCell"/>
</dbReference>
<dbReference type="RefSeq" id="WP_124070196.1">
    <property type="nucleotide sequence ID" value="NZ_CBCRXF010000005.1"/>
</dbReference>
<evidence type="ECO:0000313" key="12">
    <source>
        <dbReference type="Proteomes" id="UP000270468"/>
    </source>
</evidence>
<protein>
    <submittedName>
        <fullName evidence="11">Methyl-accepting chemotaxis protein McpA</fullName>
    </submittedName>
</protein>
<keyword evidence="12" id="KW-1185">Reference proteome</keyword>
<keyword evidence="8" id="KW-1133">Transmembrane helix</keyword>
<sequence>MKFTVGKKLWTGFLAVLLLLIVVGISGFWSLSKMNDEYRFLIDDRIQKVIVLEELSSTQYQIVSNVRGFLLFKKISYLKNRGELSDTFEEQWSTLDKIVKSKNARELLNEVKDARKSYSETIDMAVEEFNSANDEKALNLASDAAIYQSTIEESVAKLIQHQEEEMKKTEKDLVDLLANTRMFISVLTGIAIILSIIIARIISRSIARPVGKLTSALSEIAEGNFAIEPVRIRNKDEIGDMASAFNGMTADLRGIIKRANESAVQLAVQAEELSASSEESLAASEMVAEITEQNLAGSESQVTIVGETASAIEEMVTGIDQVTEGNRAMLHSSEEVNRLVEEGASLMGNVTTQMKIINSTIGQSAGIMGKMADHSGEIRNVTKLITAIAEQTNLLALNAAIEAARAGEHGKGFAVVADEVRNLAEQSKHSAIEIGQMIDEMTENVELAVSSTKEGNQRVEEGLSITTQTSDVFDRIEYAATDVGNKIGTVSAAIEQIRLMTESVATGALNVQELAQQSSEQAQSTSAATEEQLAANEEISASSLVLAELAEKLQTDMGQFKIE</sequence>
<comment type="subcellular location">
    <subcellularLocation>
        <location evidence="1">Cell membrane</location>
    </subcellularLocation>
</comment>
<feature type="domain" description="Methyl-accepting transducer" evidence="9">
    <location>
        <begin position="276"/>
        <end position="512"/>
    </location>
</feature>
<dbReference type="OrthoDB" id="107771at2"/>
<feature type="transmembrane region" description="Helical" evidence="8">
    <location>
        <begin position="12"/>
        <end position="31"/>
    </location>
</feature>
<dbReference type="SMART" id="SM00283">
    <property type="entry name" value="MA"/>
    <property type="match status" value="1"/>
</dbReference>
<evidence type="ECO:0000259" key="9">
    <source>
        <dbReference type="PROSITE" id="PS50111"/>
    </source>
</evidence>
<dbReference type="PANTHER" id="PTHR32089:SF112">
    <property type="entry name" value="LYSOZYME-LIKE PROTEIN-RELATED"/>
    <property type="match status" value="1"/>
</dbReference>
<dbReference type="SMART" id="SM00304">
    <property type="entry name" value="HAMP"/>
    <property type="match status" value="1"/>
</dbReference>
<dbReference type="Proteomes" id="UP000270468">
    <property type="component" value="Unassembled WGS sequence"/>
</dbReference>
<dbReference type="CDD" id="cd11386">
    <property type="entry name" value="MCP_signal"/>
    <property type="match status" value="1"/>
</dbReference>
<keyword evidence="8" id="KW-0812">Transmembrane</keyword>
<comment type="similarity">
    <text evidence="5">Belongs to the methyl-accepting chemotaxis (MCP) protein family.</text>
</comment>
<dbReference type="Gene3D" id="1.10.287.950">
    <property type="entry name" value="Methyl-accepting chemotaxis protein"/>
    <property type="match status" value="1"/>
</dbReference>
<accession>A0A3P5XB70</accession>
<evidence type="ECO:0000259" key="10">
    <source>
        <dbReference type="PROSITE" id="PS50885"/>
    </source>
</evidence>
<dbReference type="PANTHER" id="PTHR32089">
    <property type="entry name" value="METHYL-ACCEPTING CHEMOTAXIS PROTEIN MCPB"/>
    <property type="match status" value="1"/>
</dbReference>
<dbReference type="Pfam" id="PF00672">
    <property type="entry name" value="HAMP"/>
    <property type="match status" value="1"/>
</dbReference>
<evidence type="ECO:0000313" key="11">
    <source>
        <dbReference type="EMBL" id="VDC28113.1"/>
    </source>
</evidence>
<dbReference type="InterPro" id="IPR024478">
    <property type="entry name" value="HlyB_4HB_MCP"/>
</dbReference>
<dbReference type="SUPFAM" id="SSF58104">
    <property type="entry name" value="Methyl-accepting chemotaxis protein (MCP) signaling domain"/>
    <property type="match status" value="1"/>
</dbReference>